<name>A0A9K2KPS9_NEIM8</name>
<dbReference type="KEGG" id="nmt:NMV_2009"/>
<proteinExistence type="predicted"/>
<gene>
    <name evidence="1" type="ordered locus">NMV_2009</name>
</gene>
<dbReference type="AlphaFoldDB" id="A0A9K2KPS9"/>
<dbReference type="Proteomes" id="UP000002076">
    <property type="component" value="Chromosome"/>
</dbReference>
<sequence length="111" mass="11164">MKELNISDLKIVSGGAEPAYINPLDAIGIGSAAVGGGRAVSATATGDMIARSAARGGLIGLAGIAGWNTGTYLYHETPLGDWLSSGVDKLTGLDQNFNDASGNDYGDGTGY</sequence>
<evidence type="ECO:0000313" key="1">
    <source>
        <dbReference type="EMBL" id="CAX50786.1"/>
    </source>
</evidence>
<organism evidence="1 2">
    <name type="scientific">Neisseria meningitidis serogroup C (strain 8013)</name>
    <dbReference type="NCBI Taxonomy" id="604162"/>
    <lineage>
        <taxon>Bacteria</taxon>
        <taxon>Pseudomonadati</taxon>
        <taxon>Pseudomonadota</taxon>
        <taxon>Betaproteobacteria</taxon>
        <taxon>Neisseriales</taxon>
        <taxon>Neisseriaceae</taxon>
        <taxon>Neisseria</taxon>
    </lineage>
</organism>
<protein>
    <submittedName>
        <fullName evidence="1">Bacteriocin/pheromone</fullName>
    </submittedName>
</protein>
<accession>A0A9K2KPS9</accession>
<reference evidence="1 2" key="1">
    <citation type="journal article" date="2009" name="Genome Biol.">
        <title>NeMeSys: a biological resource for narrowing the gap between sequence and function in the human pathogen Neisseria meningitidis.</title>
        <authorList>
            <person name="Rusniok C."/>
            <person name="Vallenet D."/>
            <person name="Floquet S."/>
            <person name="Ewles H."/>
            <person name="Mouze-Soulama C."/>
            <person name="Brown D."/>
            <person name="Lajus A."/>
            <person name="Buchrieser C."/>
            <person name="Medigue C."/>
            <person name="Glaser P."/>
            <person name="Pelicic V."/>
        </authorList>
    </citation>
    <scope>NUCLEOTIDE SEQUENCE [LARGE SCALE GENOMIC DNA]</scope>
    <source>
        <strain evidence="1 2">8013</strain>
    </source>
</reference>
<dbReference type="EMBL" id="FM999788">
    <property type="protein sequence ID" value="CAX50786.1"/>
    <property type="molecule type" value="Genomic_DNA"/>
</dbReference>
<dbReference type="RefSeq" id="WP_014574212.1">
    <property type="nucleotide sequence ID" value="NC_017501.1"/>
</dbReference>
<evidence type="ECO:0000313" key="2">
    <source>
        <dbReference type="Proteomes" id="UP000002076"/>
    </source>
</evidence>